<protein>
    <submittedName>
        <fullName evidence="1">Uncharacterized protein</fullName>
    </submittedName>
</protein>
<evidence type="ECO:0000313" key="1">
    <source>
        <dbReference type="EMBL" id="GAA0495920.1"/>
    </source>
</evidence>
<keyword evidence="2" id="KW-1185">Reference proteome</keyword>
<gene>
    <name evidence="1" type="ORF">GCM10009097_09920</name>
</gene>
<proteinExistence type="predicted"/>
<comment type="caution">
    <text evidence="1">The sequence shown here is derived from an EMBL/GenBank/DDBJ whole genome shotgun (WGS) entry which is preliminary data.</text>
</comment>
<evidence type="ECO:0000313" key="2">
    <source>
        <dbReference type="Proteomes" id="UP001501706"/>
    </source>
</evidence>
<accession>A0ABN1BEB6</accession>
<dbReference type="RefSeq" id="WP_343927220.1">
    <property type="nucleotide sequence ID" value="NZ_BAAAEN010000003.1"/>
</dbReference>
<name>A0ABN1BEB6_9BURK</name>
<dbReference type="Proteomes" id="UP001501706">
    <property type="component" value="Unassembled WGS sequence"/>
</dbReference>
<reference evidence="1 2" key="1">
    <citation type="journal article" date="2019" name="Int. J. Syst. Evol. Microbiol.">
        <title>The Global Catalogue of Microorganisms (GCM) 10K type strain sequencing project: providing services to taxonomists for standard genome sequencing and annotation.</title>
        <authorList>
            <consortium name="The Broad Institute Genomics Platform"/>
            <consortium name="The Broad Institute Genome Sequencing Center for Infectious Disease"/>
            <person name="Wu L."/>
            <person name="Ma J."/>
        </authorList>
    </citation>
    <scope>NUCLEOTIDE SEQUENCE [LARGE SCALE GENOMIC DNA]</scope>
    <source>
        <strain evidence="1 2">JCM 14330</strain>
    </source>
</reference>
<sequence>MARETIHTELGEELERTRCRAFWPADDEFYSRVRAGGAFKSWCKACLIAYDRDRAQRRQSTEVSR</sequence>
<organism evidence="1 2">
    <name type="scientific">Pigmentiphaga daeguensis</name>
    <dbReference type="NCBI Taxonomy" id="414049"/>
    <lineage>
        <taxon>Bacteria</taxon>
        <taxon>Pseudomonadati</taxon>
        <taxon>Pseudomonadota</taxon>
        <taxon>Betaproteobacteria</taxon>
        <taxon>Burkholderiales</taxon>
        <taxon>Alcaligenaceae</taxon>
        <taxon>Pigmentiphaga</taxon>
    </lineage>
</organism>
<dbReference type="EMBL" id="BAAAEN010000003">
    <property type="protein sequence ID" value="GAA0495920.1"/>
    <property type="molecule type" value="Genomic_DNA"/>
</dbReference>